<dbReference type="AlphaFoldDB" id="A0A381ZQ56"/>
<dbReference type="PANTHER" id="PTHR15127:SF32">
    <property type="entry name" value="HEAVYWEIGHT, ISOFORM A"/>
    <property type="match status" value="1"/>
</dbReference>
<dbReference type="InterPro" id="IPR051846">
    <property type="entry name" value="SH2_domain_adapters"/>
</dbReference>
<dbReference type="PANTHER" id="PTHR15127">
    <property type="entry name" value="HEAVYWEIGHT, ISOFORM A"/>
    <property type="match status" value="1"/>
</dbReference>
<feature type="non-terminal residue" evidence="3">
    <location>
        <position position="1"/>
    </location>
</feature>
<dbReference type="InterPro" id="IPR013783">
    <property type="entry name" value="Ig-like_fold"/>
</dbReference>
<proteinExistence type="predicted"/>
<organism evidence="3">
    <name type="scientific">marine metagenome</name>
    <dbReference type="NCBI Taxonomy" id="408172"/>
    <lineage>
        <taxon>unclassified sequences</taxon>
        <taxon>metagenomes</taxon>
        <taxon>ecological metagenomes</taxon>
    </lineage>
</organism>
<dbReference type="Gene3D" id="2.60.40.10">
    <property type="entry name" value="Immunoglobulins"/>
    <property type="match status" value="6"/>
</dbReference>
<dbReference type="GO" id="GO:0001784">
    <property type="term" value="F:phosphotyrosine residue binding"/>
    <property type="evidence" value="ECO:0007669"/>
    <property type="project" value="TreeGrafter"/>
</dbReference>
<name>A0A381ZQ56_9ZZZZ</name>
<dbReference type="EMBL" id="UINC01022129">
    <property type="protein sequence ID" value="SVA91111.1"/>
    <property type="molecule type" value="Genomic_DNA"/>
</dbReference>
<feature type="domain" description="Pesticidal crystal protein Cry22Aa Ig-like" evidence="2">
    <location>
        <begin position="593"/>
        <end position="659"/>
    </location>
</feature>
<accession>A0A381ZQ56</accession>
<feature type="domain" description="Pesticidal crystal protein Cry22Aa Ig-like" evidence="2">
    <location>
        <begin position="754"/>
        <end position="825"/>
    </location>
</feature>
<keyword evidence="1" id="KW-0727">SH2 domain</keyword>
<feature type="domain" description="Pesticidal crystal protein Cry22Aa Ig-like" evidence="2">
    <location>
        <begin position="188"/>
        <end position="259"/>
    </location>
</feature>
<dbReference type="InterPro" id="IPR032179">
    <property type="entry name" value="Cry22Aa_Ig-like"/>
</dbReference>
<protein>
    <recommendedName>
        <fullName evidence="2">Pesticidal crystal protein Cry22Aa Ig-like domain-containing protein</fullName>
    </recommendedName>
</protein>
<evidence type="ECO:0000259" key="2">
    <source>
        <dbReference type="Pfam" id="PF16403"/>
    </source>
</evidence>
<feature type="domain" description="Pesticidal crystal protein Cry22Aa Ig-like" evidence="2">
    <location>
        <begin position="107"/>
        <end position="179"/>
    </location>
</feature>
<feature type="non-terminal residue" evidence="3">
    <location>
        <position position="847"/>
    </location>
</feature>
<evidence type="ECO:0000256" key="1">
    <source>
        <dbReference type="ARBA" id="ARBA00022999"/>
    </source>
</evidence>
<dbReference type="Pfam" id="PF16403">
    <property type="entry name" value="Bact_surface_Ig-like"/>
    <property type="match status" value="5"/>
</dbReference>
<feature type="domain" description="Pesticidal crystal protein Cry22Aa Ig-like" evidence="2">
    <location>
        <begin position="689"/>
        <end position="746"/>
    </location>
</feature>
<reference evidence="3" key="1">
    <citation type="submission" date="2018-05" db="EMBL/GenBank/DDBJ databases">
        <authorList>
            <person name="Lanie J.A."/>
            <person name="Ng W.-L."/>
            <person name="Kazmierczak K.M."/>
            <person name="Andrzejewski T.M."/>
            <person name="Davidsen T.M."/>
            <person name="Wayne K.J."/>
            <person name="Tettelin H."/>
            <person name="Glass J.I."/>
            <person name="Rusch D."/>
            <person name="Podicherti R."/>
            <person name="Tsui H.-C.T."/>
            <person name="Winkler M.E."/>
        </authorList>
    </citation>
    <scope>NUCLEOTIDE SEQUENCE</scope>
</reference>
<evidence type="ECO:0000313" key="3">
    <source>
        <dbReference type="EMBL" id="SVA91111.1"/>
    </source>
</evidence>
<gene>
    <name evidence="3" type="ORF">METZ01_LOCUS143965</name>
</gene>
<sequence>YRKDQSSFDGIDAAFIDNVFLPEPHTVEPGPEPQPDSALTIPGDDNTIYTILGEAFANTSGTYDFVSKTGFDDGGFSVRATATDAAGNMSGASDLFSINIDTVLPEIELLGLRRIELEAGQPFIDPGAVAQDNLDGNLSESVIISGVVDTFKPGEYELVYYVLDLSGNKAADEVRNVIVLDRTGPALELMGEMTFRQEAGVNYVDPGYKANDIVDGEITSLVQVKGKVDTNSIGVYLLQYETVDQAGNRSNVETRKVLVADTLPPVIKLKGQGGGEELAFGRYYEGWLGAGSPPPLNGEQADALVPVPDDYPYLNNQPLFDLDGDGVLLTFNPNNWNWVEVLDDDGNQVQFQSPDPNMSGTQPLMRVEMVVVSETTLNGQTVYEATDQIVVKTNQDLMNHDWSEKEGRFIPTPSGRLMYEQTVYNNPETGDYYTKRVNVVDGNENVNWEGARLHGLATYEDTDGIEYEYDEFTKRLTPLDETYDRDRELSSEIYGSAPDAPERAFEWLSNVEDQLELVEEGANIFGTVVNVYERADGGLFAYRAETQDGPGGDQDHSLRMPVVLVDFPNSANAITDPDLGSYTALSPVKDDADYITIEGGGIYNDPGAIAIDIFEGDISSRLGVESNVKTRVPGVYSVKYSISDLVGNVAEPAIRTVKVVDTIGPEITLNGDSISVAAYVNKSVPGWVQYVDPGARAYDLVEGDVSERIQVKSTLDTTRLGVYEIKYSVSDATGNQGEPAVRVVVVRDLTPPVIKLIGGSSIVAVEGSEYEDLGALAVDDLDGDVTDQLEMTSNNVDTSKPGRYRVGYSVSDSSGNKAPEFFREVVIRDNTSPVLVMLGDPIVYLEA</sequence>